<evidence type="ECO:0000259" key="4">
    <source>
        <dbReference type="Pfam" id="PF08308"/>
    </source>
</evidence>
<dbReference type="Pfam" id="PF08308">
    <property type="entry name" value="PEGA"/>
    <property type="match status" value="1"/>
</dbReference>
<keyword evidence="1" id="KW-0175">Coiled coil</keyword>
<evidence type="ECO:0000313" key="5">
    <source>
        <dbReference type="EMBL" id="OLQ93283.1"/>
    </source>
</evidence>
<dbReference type="AlphaFoldDB" id="A0A1Q9HR12"/>
<dbReference type="InterPro" id="IPR042095">
    <property type="entry name" value="SUMF_sf"/>
</dbReference>
<dbReference type="GO" id="GO:0120147">
    <property type="term" value="F:formylglycine-generating oxidase activity"/>
    <property type="evidence" value="ECO:0007669"/>
    <property type="project" value="TreeGrafter"/>
</dbReference>
<dbReference type="Proteomes" id="UP000186313">
    <property type="component" value="Unassembled WGS sequence"/>
</dbReference>
<sequence length="609" mass="67521">MRTRFSTLFLALAPCLISASAVAESTTADSVVAIEDQLFSKHAELKNAQQTRNEQQTIVAQRKDELAEITQQGASLNKKFLAAKTQLETDYQRMIDDPSVDLAATQAAYQDVWKQLKQNQSQQLSAEQSLEEAQQQLITQQAQVRAIEEEIAQFDSAKVRARVERLKNELTPEQEVSVGFTNRCQSDMTLAQCDAQTRELALQKAVKTFQTQLIDQVTEASLVQANANKASFNIHVLRHKTTKAGFYDGQRYQTLMDVALEARPSETTACTLLGVDKQYCFAPGYVSGQQFQDEQEIAWVTLAIRSNQYNDSVFVDGVSYGSTPVEIMLPVGQHHLVIKKDGYKTFKQDIALNGDRNFRANLKQNANELKAGDQFADLIGNGMKAPQMVAVTPGEYMLGENASNQFFLDHAFGIGATPVTVGDFDHFVRQTDYQTDAELKNTCTALENGEVTAVAKSYWRNPGFKQAANSPVVCVSRNDAEAYVEWLSSQTGHQYRLPSEDEWEIAARAGSQEDYWWGNHFVSGDANTGWSSSPWANISTSPVTAFPANSLGIYDAVGNVWQWTNHQQGVAKGGAWNFSPAQAVAYERLYLSPSSAANYVGFRVVRAIN</sequence>
<accession>A0A1Q9HR12</accession>
<dbReference type="SUPFAM" id="SSF56436">
    <property type="entry name" value="C-type lectin-like"/>
    <property type="match status" value="1"/>
</dbReference>
<dbReference type="InterPro" id="IPR005532">
    <property type="entry name" value="SUMF_dom"/>
</dbReference>
<dbReference type="Gene3D" id="3.90.1580.10">
    <property type="entry name" value="paralog of FGE (formylglycine-generating enzyme)"/>
    <property type="match status" value="1"/>
</dbReference>
<dbReference type="STRING" id="1381081.BIY22_01995"/>
<dbReference type="EMBL" id="MJMJ01000001">
    <property type="protein sequence ID" value="OLQ93283.1"/>
    <property type="molecule type" value="Genomic_DNA"/>
</dbReference>
<evidence type="ECO:0000313" key="6">
    <source>
        <dbReference type="Proteomes" id="UP000186313"/>
    </source>
</evidence>
<name>A0A1Q9HR12_9VIBR</name>
<proteinExistence type="predicted"/>
<feature type="domain" description="Sulfatase-modifying factor enzyme-like" evidence="3">
    <location>
        <begin position="385"/>
        <end position="606"/>
    </location>
</feature>
<dbReference type="InterPro" id="IPR016187">
    <property type="entry name" value="CTDL_fold"/>
</dbReference>
<gene>
    <name evidence="5" type="ORF">BIY22_01995</name>
</gene>
<dbReference type="InterPro" id="IPR051043">
    <property type="entry name" value="Sulfatase_Mod_Factor_Kinase"/>
</dbReference>
<feature type="coiled-coil region" evidence="1">
    <location>
        <begin position="116"/>
        <end position="150"/>
    </location>
</feature>
<organism evidence="5 6">
    <name type="scientific">Vibrio panuliri</name>
    <dbReference type="NCBI Taxonomy" id="1381081"/>
    <lineage>
        <taxon>Bacteria</taxon>
        <taxon>Pseudomonadati</taxon>
        <taxon>Pseudomonadota</taxon>
        <taxon>Gammaproteobacteria</taxon>
        <taxon>Vibrionales</taxon>
        <taxon>Vibrionaceae</taxon>
        <taxon>Vibrio</taxon>
    </lineage>
</organism>
<dbReference type="InterPro" id="IPR013229">
    <property type="entry name" value="PEGA"/>
</dbReference>
<comment type="caution">
    <text evidence="5">The sequence shown here is derived from an EMBL/GenBank/DDBJ whole genome shotgun (WGS) entry which is preliminary data.</text>
</comment>
<dbReference type="PANTHER" id="PTHR23150">
    <property type="entry name" value="SULFATASE MODIFYING FACTOR 1, 2"/>
    <property type="match status" value="1"/>
</dbReference>
<reference evidence="5 6" key="1">
    <citation type="submission" date="2016-09" db="EMBL/GenBank/DDBJ databases">
        <title>Genomic Taxonomy of the Vibrionaceae.</title>
        <authorList>
            <person name="Gonzalez-Castillo A."/>
            <person name="Gomez-Gil B."/>
            <person name="Enciso-Ibarra K."/>
        </authorList>
    </citation>
    <scope>NUCLEOTIDE SEQUENCE [LARGE SCALE GENOMIC DNA]</scope>
    <source>
        <strain evidence="5 6">CAIM 703</strain>
    </source>
</reference>
<feature type="domain" description="PEGA" evidence="4">
    <location>
        <begin position="299"/>
        <end position="364"/>
    </location>
</feature>
<protein>
    <recommendedName>
        <fullName evidence="7">NirV</fullName>
    </recommendedName>
</protein>
<evidence type="ECO:0008006" key="7">
    <source>
        <dbReference type="Google" id="ProtNLM"/>
    </source>
</evidence>
<dbReference type="PANTHER" id="PTHR23150:SF19">
    <property type="entry name" value="FORMYLGLYCINE-GENERATING ENZYME"/>
    <property type="match status" value="1"/>
</dbReference>
<evidence type="ECO:0000259" key="3">
    <source>
        <dbReference type="Pfam" id="PF03781"/>
    </source>
</evidence>
<keyword evidence="2" id="KW-0732">Signal</keyword>
<feature type="chain" id="PRO_5012909508" description="NirV" evidence="2">
    <location>
        <begin position="24"/>
        <end position="609"/>
    </location>
</feature>
<feature type="signal peptide" evidence="2">
    <location>
        <begin position="1"/>
        <end position="23"/>
    </location>
</feature>
<dbReference type="Pfam" id="PF03781">
    <property type="entry name" value="FGE-sulfatase"/>
    <property type="match status" value="1"/>
</dbReference>
<dbReference type="RefSeq" id="WP_075705922.1">
    <property type="nucleotide sequence ID" value="NZ_MJMJ01000001.1"/>
</dbReference>
<evidence type="ECO:0000256" key="1">
    <source>
        <dbReference type="SAM" id="Coils"/>
    </source>
</evidence>
<evidence type="ECO:0000256" key="2">
    <source>
        <dbReference type="SAM" id="SignalP"/>
    </source>
</evidence>
<dbReference type="OrthoDB" id="9768004at2"/>